<proteinExistence type="predicted"/>
<feature type="domain" description="D-alanyl-D-alanine carboxypeptidase-like core" evidence="3">
    <location>
        <begin position="102"/>
        <end position="179"/>
    </location>
</feature>
<evidence type="ECO:0000313" key="5">
    <source>
        <dbReference type="Proteomes" id="UP001611580"/>
    </source>
</evidence>
<comment type="caution">
    <text evidence="4">The sequence shown here is derived from an EMBL/GenBank/DDBJ whole genome shotgun (WGS) entry which is preliminary data.</text>
</comment>
<keyword evidence="2" id="KW-0812">Transmembrane</keyword>
<dbReference type="InterPro" id="IPR003709">
    <property type="entry name" value="VanY-like_core_dom"/>
</dbReference>
<reference evidence="4 5" key="1">
    <citation type="submission" date="2024-10" db="EMBL/GenBank/DDBJ databases">
        <title>The Natural Products Discovery Center: Release of the First 8490 Sequenced Strains for Exploring Actinobacteria Biosynthetic Diversity.</title>
        <authorList>
            <person name="Kalkreuter E."/>
            <person name="Kautsar S.A."/>
            <person name="Yang D."/>
            <person name="Bader C.D."/>
            <person name="Teijaro C.N."/>
            <person name="Fluegel L."/>
            <person name="Davis C.M."/>
            <person name="Simpson J.R."/>
            <person name="Lauterbach L."/>
            <person name="Steele A.D."/>
            <person name="Gui C."/>
            <person name="Meng S."/>
            <person name="Li G."/>
            <person name="Viehrig K."/>
            <person name="Ye F."/>
            <person name="Su P."/>
            <person name="Kiefer A.F."/>
            <person name="Nichols A."/>
            <person name="Cepeda A.J."/>
            <person name="Yan W."/>
            <person name="Fan B."/>
            <person name="Jiang Y."/>
            <person name="Adhikari A."/>
            <person name="Zheng C.-J."/>
            <person name="Schuster L."/>
            <person name="Cowan T.M."/>
            <person name="Smanski M.J."/>
            <person name="Chevrette M.G."/>
            <person name="De Carvalho L.P.S."/>
            <person name="Shen B."/>
        </authorList>
    </citation>
    <scope>NUCLEOTIDE SEQUENCE [LARGE SCALE GENOMIC DNA]</scope>
    <source>
        <strain evidence="4 5">NPDC019481</strain>
    </source>
</reference>
<dbReference type="SUPFAM" id="SSF55166">
    <property type="entry name" value="Hedgehog/DD-peptidase"/>
    <property type="match status" value="1"/>
</dbReference>
<dbReference type="Gene3D" id="3.30.1380.10">
    <property type="match status" value="1"/>
</dbReference>
<protein>
    <submittedName>
        <fullName evidence="4">M15 family metallopeptidase</fullName>
    </submittedName>
</protein>
<dbReference type="RefSeq" id="WP_397402208.1">
    <property type="nucleotide sequence ID" value="NZ_JBIRYI010000002.1"/>
</dbReference>
<accession>A0ABW7XFT5</accession>
<dbReference type="CDD" id="cd14846">
    <property type="entry name" value="Peptidase_M15_like"/>
    <property type="match status" value="1"/>
</dbReference>
<dbReference type="EMBL" id="JBIRYI010000002">
    <property type="protein sequence ID" value="MFI2486368.1"/>
    <property type="molecule type" value="Genomic_DNA"/>
</dbReference>
<evidence type="ECO:0000313" key="4">
    <source>
        <dbReference type="EMBL" id="MFI2486368.1"/>
    </source>
</evidence>
<evidence type="ECO:0000256" key="2">
    <source>
        <dbReference type="SAM" id="Phobius"/>
    </source>
</evidence>
<dbReference type="Pfam" id="PF02557">
    <property type="entry name" value="VanY"/>
    <property type="match status" value="1"/>
</dbReference>
<dbReference type="Proteomes" id="UP001611580">
    <property type="component" value="Unassembled WGS sequence"/>
</dbReference>
<gene>
    <name evidence="4" type="ORF">ACH47X_05630</name>
</gene>
<organism evidence="4 5">
    <name type="scientific">Promicromonospora kroppenstedtii</name>
    <dbReference type="NCBI Taxonomy" id="440482"/>
    <lineage>
        <taxon>Bacteria</taxon>
        <taxon>Bacillati</taxon>
        <taxon>Actinomycetota</taxon>
        <taxon>Actinomycetes</taxon>
        <taxon>Micrococcales</taxon>
        <taxon>Promicromonosporaceae</taxon>
        <taxon>Promicromonospora</taxon>
    </lineage>
</organism>
<feature type="transmembrane region" description="Helical" evidence="2">
    <location>
        <begin position="32"/>
        <end position="53"/>
    </location>
</feature>
<keyword evidence="2" id="KW-0472">Membrane</keyword>
<evidence type="ECO:0000259" key="3">
    <source>
        <dbReference type="Pfam" id="PF02557"/>
    </source>
</evidence>
<keyword evidence="2" id="KW-1133">Transmembrane helix</keyword>
<keyword evidence="5" id="KW-1185">Reference proteome</keyword>
<sequence length="221" mass="23373">MTRQELAHPPAYGNGPARHVPRPARRRSGRPVAFLLVAAAVVLVAVFGVYPLLDRTDQPVVQAVDRALDAARSSDAATGVAGGDIPDGAATLDDDLPAITGLDAALTDAVRAAADDAAADGIDFWVTSGWRSPAYQQRLLDDAVRTYGSLDAARERVSTPELSEHVHGKAIDIGPTEGAYWLIQHGPEYGLCQVYSNEIWHFELLTQPGGTCPALLENAGG</sequence>
<name>A0ABW7XFT5_9MICO</name>
<feature type="region of interest" description="Disordered" evidence="1">
    <location>
        <begin position="1"/>
        <end position="24"/>
    </location>
</feature>
<dbReference type="InterPro" id="IPR009045">
    <property type="entry name" value="Zn_M74/Hedgehog-like"/>
</dbReference>
<evidence type="ECO:0000256" key="1">
    <source>
        <dbReference type="SAM" id="MobiDB-lite"/>
    </source>
</evidence>